<gene>
    <name evidence="11" type="ORF">NPIL_677731</name>
</gene>
<dbReference type="GO" id="GO:0004930">
    <property type="term" value="F:G protein-coupled receptor activity"/>
    <property type="evidence" value="ECO:0007669"/>
    <property type="project" value="UniProtKB-KW"/>
</dbReference>
<keyword evidence="6 9" id="KW-0472">Membrane</keyword>
<comment type="caution">
    <text evidence="11">The sequence shown here is derived from an EMBL/GenBank/DDBJ whole genome shotgun (WGS) entry which is preliminary data.</text>
</comment>
<sequence>MNASTLTLSAIACEQFKAVMFPLQTRNTNRRHWITITCIWMVSTLVSIPFLLVKKYRTYQSGNFPEVSCDEDWDYLTEIYDGTYTLKQLYYTLLTISLFFLPAIVMIVLYVIIACRISRREVPGEANISNVNVHQQAKKKVKNILDYI</sequence>
<evidence type="ECO:0000256" key="5">
    <source>
        <dbReference type="ARBA" id="ARBA00023040"/>
    </source>
</evidence>
<keyword evidence="12" id="KW-1185">Reference proteome</keyword>
<evidence type="ECO:0000256" key="7">
    <source>
        <dbReference type="ARBA" id="ARBA00023170"/>
    </source>
</evidence>
<evidence type="ECO:0000256" key="2">
    <source>
        <dbReference type="ARBA" id="ARBA00010663"/>
    </source>
</evidence>
<keyword evidence="3 9" id="KW-0812">Transmembrane</keyword>
<protein>
    <submittedName>
        <fullName evidence="11">Putative neuropeptide receptor</fullName>
    </submittedName>
</protein>
<dbReference type="Gene3D" id="1.20.1070.10">
    <property type="entry name" value="Rhodopsin 7-helix transmembrane proteins"/>
    <property type="match status" value="1"/>
</dbReference>
<keyword evidence="8" id="KW-0807">Transducer</keyword>
<feature type="transmembrane region" description="Helical" evidence="9">
    <location>
        <begin position="34"/>
        <end position="53"/>
    </location>
</feature>
<evidence type="ECO:0000256" key="3">
    <source>
        <dbReference type="ARBA" id="ARBA00022692"/>
    </source>
</evidence>
<dbReference type="InterPro" id="IPR000276">
    <property type="entry name" value="GPCR_Rhodpsn"/>
</dbReference>
<evidence type="ECO:0000256" key="4">
    <source>
        <dbReference type="ARBA" id="ARBA00022989"/>
    </source>
</evidence>
<dbReference type="OrthoDB" id="5975505at2759"/>
<keyword evidence="4 9" id="KW-1133">Transmembrane helix</keyword>
<dbReference type="Pfam" id="PF00001">
    <property type="entry name" value="7tm_1"/>
    <property type="match status" value="1"/>
</dbReference>
<dbReference type="PANTHER" id="PTHR24238">
    <property type="entry name" value="G-PROTEIN COUPLED RECEPTOR"/>
    <property type="match status" value="1"/>
</dbReference>
<evidence type="ECO:0000256" key="9">
    <source>
        <dbReference type="SAM" id="Phobius"/>
    </source>
</evidence>
<feature type="transmembrane region" description="Helical" evidence="9">
    <location>
        <begin position="89"/>
        <end position="113"/>
    </location>
</feature>
<feature type="domain" description="G-protein coupled receptors family 1 profile" evidence="10">
    <location>
        <begin position="1"/>
        <end position="148"/>
    </location>
</feature>
<dbReference type="GO" id="GO:0016020">
    <property type="term" value="C:membrane"/>
    <property type="evidence" value="ECO:0007669"/>
    <property type="project" value="UniProtKB-SubCell"/>
</dbReference>
<comment type="subcellular location">
    <subcellularLocation>
        <location evidence="1">Membrane</location>
        <topology evidence="1">Multi-pass membrane protein</topology>
    </subcellularLocation>
</comment>
<evidence type="ECO:0000256" key="1">
    <source>
        <dbReference type="ARBA" id="ARBA00004141"/>
    </source>
</evidence>
<dbReference type="PROSITE" id="PS50262">
    <property type="entry name" value="G_PROTEIN_RECEP_F1_2"/>
    <property type="match status" value="1"/>
</dbReference>
<organism evidence="11 12">
    <name type="scientific">Nephila pilipes</name>
    <name type="common">Giant wood spider</name>
    <name type="synonym">Nephila maculata</name>
    <dbReference type="NCBI Taxonomy" id="299642"/>
    <lineage>
        <taxon>Eukaryota</taxon>
        <taxon>Metazoa</taxon>
        <taxon>Ecdysozoa</taxon>
        <taxon>Arthropoda</taxon>
        <taxon>Chelicerata</taxon>
        <taxon>Arachnida</taxon>
        <taxon>Araneae</taxon>
        <taxon>Araneomorphae</taxon>
        <taxon>Entelegynae</taxon>
        <taxon>Araneoidea</taxon>
        <taxon>Nephilidae</taxon>
        <taxon>Nephila</taxon>
    </lineage>
</organism>
<evidence type="ECO:0000313" key="11">
    <source>
        <dbReference type="EMBL" id="GFT68995.1"/>
    </source>
</evidence>
<dbReference type="InterPro" id="IPR017452">
    <property type="entry name" value="GPCR_Rhodpsn_7TM"/>
</dbReference>
<evidence type="ECO:0000259" key="10">
    <source>
        <dbReference type="PROSITE" id="PS50262"/>
    </source>
</evidence>
<dbReference type="SUPFAM" id="SSF81321">
    <property type="entry name" value="Family A G protein-coupled receptor-like"/>
    <property type="match status" value="1"/>
</dbReference>
<keyword evidence="7 11" id="KW-0675">Receptor</keyword>
<dbReference type="EMBL" id="BMAW01116069">
    <property type="protein sequence ID" value="GFT68995.1"/>
    <property type="molecule type" value="Genomic_DNA"/>
</dbReference>
<proteinExistence type="inferred from homology"/>
<keyword evidence="5" id="KW-0297">G-protein coupled receptor</keyword>
<reference evidence="11" key="1">
    <citation type="submission" date="2020-08" db="EMBL/GenBank/DDBJ databases">
        <title>Multicomponent nature underlies the extraordinary mechanical properties of spider dragline silk.</title>
        <authorList>
            <person name="Kono N."/>
            <person name="Nakamura H."/>
            <person name="Mori M."/>
            <person name="Yoshida Y."/>
            <person name="Ohtoshi R."/>
            <person name="Malay A.D."/>
            <person name="Moran D.A.P."/>
            <person name="Tomita M."/>
            <person name="Numata K."/>
            <person name="Arakawa K."/>
        </authorList>
    </citation>
    <scope>NUCLEOTIDE SEQUENCE</scope>
</reference>
<name>A0A8X6PHW4_NEPPI</name>
<comment type="similarity">
    <text evidence="2">Belongs to the G-protein coupled receptor 1 family.</text>
</comment>
<dbReference type="Proteomes" id="UP000887013">
    <property type="component" value="Unassembled WGS sequence"/>
</dbReference>
<evidence type="ECO:0000313" key="12">
    <source>
        <dbReference type="Proteomes" id="UP000887013"/>
    </source>
</evidence>
<evidence type="ECO:0000256" key="8">
    <source>
        <dbReference type="ARBA" id="ARBA00023224"/>
    </source>
</evidence>
<accession>A0A8X6PHW4</accession>
<dbReference type="AlphaFoldDB" id="A0A8X6PHW4"/>
<evidence type="ECO:0000256" key="6">
    <source>
        <dbReference type="ARBA" id="ARBA00023136"/>
    </source>
</evidence>